<dbReference type="Proteomes" id="UP000199126">
    <property type="component" value="Unassembled WGS sequence"/>
</dbReference>
<dbReference type="RefSeq" id="WP_089820707.1">
    <property type="nucleotide sequence ID" value="NZ_FODV01000001.1"/>
</dbReference>
<name>A0A1H8N5I8_9EURY</name>
<keyword evidence="1" id="KW-0812">Transmembrane</keyword>
<sequence length="76" mass="7649">MNAYADSPGPVDPNRRPNVEAILVSTLLVALVAAVGGVGQFAAAVSVLSLLGVWFLALASLVGFAFGVVRVVALVA</sequence>
<keyword evidence="3" id="KW-1185">Reference proteome</keyword>
<dbReference type="AlphaFoldDB" id="A0A1H8N5I8"/>
<accession>A0A1H8N5I8</accession>
<feature type="transmembrane region" description="Helical" evidence="1">
    <location>
        <begin position="21"/>
        <end position="45"/>
    </location>
</feature>
<evidence type="ECO:0000256" key="1">
    <source>
        <dbReference type="SAM" id="Phobius"/>
    </source>
</evidence>
<protein>
    <submittedName>
        <fullName evidence="2">Uncharacterized protein</fullName>
    </submittedName>
</protein>
<proteinExistence type="predicted"/>
<evidence type="ECO:0000313" key="3">
    <source>
        <dbReference type="Proteomes" id="UP000199126"/>
    </source>
</evidence>
<keyword evidence="1" id="KW-0472">Membrane</keyword>
<dbReference type="EMBL" id="FODV01000001">
    <property type="protein sequence ID" value="SEO24895.1"/>
    <property type="molecule type" value="Genomic_DNA"/>
</dbReference>
<keyword evidence="1" id="KW-1133">Transmembrane helix</keyword>
<evidence type="ECO:0000313" key="2">
    <source>
        <dbReference type="EMBL" id="SEO24895.1"/>
    </source>
</evidence>
<feature type="transmembrane region" description="Helical" evidence="1">
    <location>
        <begin position="51"/>
        <end position="75"/>
    </location>
</feature>
<organism evidence="2 3">
    <name type="scientific">Halogranum amylolyticum</name>
    <dbReference type="NCBI Taxonomy" id="660520"/>
    <lineage>
        <taxon>Archaea</taxon>
        <taxon>Methanobacteriati</taxon>
        <taxon>Methanobacteriota</taxon>
        <taxon>Stenosarchaea group</taxon>
        <taxon>Halobacteria</taxon>
        <taxon>Halobacteriales</taxon>
        <taxon>Haloferacaceae</taxon>
    </lineage>
</organism>
<gene>
    <name evidence="2" type="ORF">SAMN04487948_101329</name>
</gene>
<reference evidence="3" key="1">
    <citation type="submission" date="2016-10" db="EMBL/GenBank/DDBJ databases">
        <authorList>
            <person name="Varghese N."/>
            <person name="Submissions S."/>
        </authorList>
    </citation>
    <scope>NUCLEOTIDE SEQUENCE [LARGE SCALE GENOMIC DNA]</scope>
    <source>
        <strain evidence="3">CGMCC 1.10121</strain>
    </source>
</reference>